<protein>
    <submittedName>
        <fullName evidence="1">Uncharacterized protein</fullName>
    </submittedName>
</protein>
<dbReference type="EMBL" id="CAADFE010000015">
    <property type="protein sequence ID" value="VFJ68576.1"/>
    <property type="molecule type" value="Genomic_DNA"/>
</dbReference>
<gene>
    <name evidence="1" type="ORF">BECKFW1821C_GA0114237_10155</name>
</gene>
<dbReference type="AlphaFoldDB" id="A0A450TLI3"/>
<organism evidence="1">
    <name type="scientific">Candidatus Kentrum sp. FW</name>
    <dbReference type="NCBI Taxonomy" id="2126338"/>
    <lineage>
        <taxon>Bacteria</taxon>
        <taxon>Pseudomonadati</taxon>
        <taxon>Pseudomonadota</taxon>
        <taxon>Gammaproteobacteria</taxon>
        <taxon>Candidatus Kentrum</taxon>
    </lineage>
</organism>
<name>A0A450TLI3_9GAMM</name>
<evidence type="ECO:0000313" key="1">
    <source>
        <dbReference type="EMBL" id="VFJ68576.1"/>
    </source>
</evidence>
<accession>A0A450TLI3</accession>
<reference evidence="1" key="1">
    <citation type="submission" date="2019-02" db="EMBL/GenBank/DDBJ databases">
        <authorList>
            <person name="Gruber-Vodicka R. H."/>
            <person name="Seah K. B. B."/>
        </authorList>
    </citation>
    <scope>NUCLEOTIDE SEQUENCE</scope>
    <source>
        <strain evidence="1">BECK_BZ131</strain>
    </source>
</reference>
<sequence>MDRRTTRTGHRRRDAIMKRGRWEDHCIRHDGTTDVEEFCRDYFTSDDRRIALFTAAGFDPRSGQIPHLLAQHVEDQDATAFFIREERSDTNKELLTQAEKNLLKLRELFPNGEEWSIEIFDADDRHIVGGRRLASRFQKASSVLQDCTDVVLDLSAFSTGVIFTLTRLAWKFCQSPGRNLHIFVNYHPEYDSRLEPDSYDKATTIHGFRDPDKLDEDRDKTRLWIPYFNPKKRDAIKKIHKAIKSPQGLDICPVLPFPATNPRTADEDAVAFLEEFQDPGWHIDARHILHAAQDDPLDLYRQILAVHRAREKVFDGMQGSQTILSPAGSKILSLGFLLAALDYELPVIYVESARYQLQSDPEHLPLSDKSMKLLHLWLLGVPYPNNMH</sequence>
<proteinExistence type="predicted"/>